<feature type="transmembrane region" description="Helical" evidence="5">
    <location>
        <begin position="215"/>
        <end position="237"/>
    </location>
</feature>
<dbReference type="InterPro" id="IPR035906">
    <property type="entry name" value="MetI-like_sf"/>
</dbReference>
<evidence type="ECO:0000256" key="3">
    <source>
        <dbReference type="ARBA" id="ARBA00022989"/>
    </source>
</evidence>
<keyword evidence="3 5" id="KW-1133">Transmembrane helix</keyword>
<feature type="domain" description="ABC transmembrane type-1" evidence="6">
    <location>
        <begin position="86"/>
        <end position="297"/>
    </location>
</feature>
<keyword evidence="2 5" id="KW-0812">Transmembrane</keyword>
<dbReference type="GO" id="GO:0055085">
    <property type="term" value="P:transmembrane transport"/>
    <property type="evidence" value="ECO:0007669"/>
    <property type="project" value="InterPro"/>
</dbReference>
<evidence type="ECO:0000256" key="2">
    <source>
        <dbReference type="ARBA" id="ARBA00022692"/>
    </source>
</evidence>
<feature type="transmembrane region" description="Helical" evidence="5">
    <location>
        <begin position="276"/>
        <end position="297"/>
    </location>
</feature>
<evidence type="ECO:0000313" key="8">
    <source>
        <dbReference type="Proteomes" id="UP001500420"/>
    </source>
</evidence>
<feature type="transmembrane region" description="Helical" evidence="5">
    <location>
        <begin position="118"/>
        <end position="138"/>
    </location>
</feature>
<feature type="transmembrane region" description="Helical" evidence="5">
    <location>
        <begin position="25"/>
        <end position="42"/>
    </location>
</feature>
<comment type="subcellular location">
    <subcellularLocation>
        <location evidence="5">Cell membrane</location>
        <topology evidence="5">Multi-pass membrane protein</topology>
    </subcellularLocation>
    <subcellularLocation>
        <location evidence="1">Membrane</location>
        <topology evidence="1">Multi-pass membrane protein</topology>
    </subcellularLocation>
</comment>
<dbReference type="CDD" id="cd06261">
    <property type="entry name" value="TM_PBP2"/>
    <property type="match status" value="1"/>
</dbReference>
<dbReference type="PANTHER" id="PTHR43879">
    <property type="entry name" value="ABC TRANSPORTER PERMEASE PROTEIN"/>
    <property type="match status" value="1"/>
</dbReference>
<organism evidence="7 8">
    <name type="scientific">Natronoarchaeum mannanilyticum</name>
    <dbReference type="NCBI Taxonomy" id="926360"/>
    <lineage>
        <taxon>Archaea</taxon>
        <taxon>Methanobacteriati</taxon>
        <taxon>Methanobacteriota</taxon>
        <taxon>Stenosarchaea group</taxon>
        <taxon>Halobacteria</taxon>
        <taxon>Halobacteriales</taxon>
        <taxon>Natronoarchaeaceae</taxon>
    </lineage>
</organism>
<dbReference type="EMBL" id="BAAADV010000007">
    <property type="protein sequence ID" value="GAA0679362.1"/>
    <property type="molecule type" value="Genomic_DNA"/>
</dbReference>
<evidence type="ECO:0000256" key="5">
    <source>
        <dbReference type="RuleBase" id="RU363032"/>
    </source>
</evidence>
<protein>
    <submittedName>
        <fullName evidence="7">Carbohydrate ABC transporter permease</fullName>
    </submittedName>
</protein>
<proteinExistence type="inferred from homology"/>
<dbReference type="PROSITE" id="PS50928">
    <property type="entry name" value="ABC_TM1"/>
    <property type="match status" value="1"/>
</dbReference>
<dbReference type="InterPro" id="IPR000515">
    <property type="entry name" value="MetI-like"/>
</dbReference>
<keyword evidence="8" id="KW-1185">Reference proteome</keyword>
<comment type="caution">
    <text evidence="7">The sequence shown here is derived from an EMBL/GenBank/DDBJ whole genome shotgun (WGS) entry which is preliminary data.</text>
</comment>
<dbReference type="AlphaFoldDB" id="A0AAV3TCB3"/>
<dbReference type="PANTHER" id="PTHR43879:SF1">
    <property type="entry name" value="GLUCOSE IMPORT SYSTEM PERMEASE PROTEIN GLCU"/>
    <property type="match status" value="1"/>
</dbReference>
<evidence type="ECO:0000256" key="4">
    <source>
        <dbReference type="ARBA" id="ARBA00023136"/>
    </source>
</evidence>
<evidence type="ECO:0000256" key="1">
    <source>
        <dbReference type="ARBA" id="ARBA00004141"/>
    </source>
</evidence>
<name>A0AAV3TCB3_9EURY</name>
<sequence length="307" mass="33558">MTDATTTQTEQTEQTLTDQLSLYRVGLYAVLLTLVGFFLAPIEAGLVTSFKTTTAVTETVSYMPPGPEGFTLQKWETAFDQLLRGLINSFVFAAPATVISALLGSMTAYGLTQIDWRGQIPLLALLIAGIFIPYQAVLVPLSRIWSVYIPLGDLLWFVWAILGISDDYGRLMALSISHIAYGIPICTLLFRSYYKSMDIDMIEAARLDGASVRKIYQRVVLPLSTPMFAVVLIYQFTQIWNDLLFALILLSSSSSPAAPVTLILSGLGVAQQGLDFALRMSGALLTALPTLIIYILFGEEFAEGVAS</sequence>
<evidence type="ECO:0000313" key="7">
    <source>
        <dbReference type="EMBL" id="GAA0679362.1"/>
    </source>
</evidence>
<dbReference type="Proteomes" id="UP001500420">
    <property type="component" value="Unassembled WGS sequence"/>
</dbReference>
<feature type="transmembrane region" description="Helical" evidence="5">
    <location>
        <begin position="171"/>
        <end position="194"/>
    </location>
</feature>
<keyword evidence="5" id="KW-0813">Transport</keyword>
<feature type="transmembrane region" description="Helical" evidence="5">
    <location>
        <begin position="90"/>
        <end position="112"/>
    </location>
</feature>
<dbReference type="RefSeq" id="WP_343774857.1">
    <property type="nucleotide sequence ID" value="NZ_BAAADV010000007.1"/>
</dbReference>
<reference evidence="7 8" key="1">
    <citation type="journal article" date="2019" name="Int. J. Syst. Evol. Microbiol.">
        <title>The Global Catalogue of Microorganisms (GCM) 10K type strain sequencing project: providing services to taxonomists for standard genome sequencing and annotation.</title>
        <authorList>
            <consortium name="The Broad Institute Genomics Platform"/>
            <consortium name="The Broad Institute Genome Sequencing Center for Infectious Disease"/>
            <person name="Wu L."/>
            <person name="Ma J."/>
        </authorList>
    </citation>
    <scope>NUCLEOTIDE SEQUENCE [LARGE SCALE GENOMIC DNA]</scope>
    <source>
        <strain evidence="7 8">JCM 16328</strain>
    </source>
</reference>
<evidence type="ECO:0000259" key="6">
    <source>
        <dbReference type="PROSITE" id="PS50928"/>
    </source>
</evidence>
<dbReference type="Pfam" id="PF00528">
    <property type="entry name" value="BPD_transp_1"/>
    <property type="match status" value="1"/>
</dbReference>
<dbReference type="SUPFAM" id="SSF161098">
    <property type="entry name" value="MetI-like"/>
    <property type="match status" value="1"/>
</dbReference>
<dbReference type="Gene3D" id="1.10.3720.10">
    <property type="entry name" value="MetI-like"/>
    <property type="match status" value="1"/>
</dbReference>
<keyword evidence="4 5" id="KW-0472">Membrane</keyword>
<dbReference type="GO" id="GO:0005886">
    <property type="term" value="C:plasma membrane"/>
    <property type="evidence" value="ECO:0007669"/>
    <property type="project" value="UniProtKB-SubCell"/>
</dbReference>
<accession>A0AAV3TCB3</accession>
<feature type="transmembrane region" description="Helical" evidence="5">
    <location>
        <begin position="243"/>
        <end position="264"/>
    </location>
</feature>
<gene>
    <name evidence="7" type="ORF">GCM10009020_29870</name>
</gene>
<comment type="similarity">
    <text evidence="5">Belongs to the binding-protein-dependent transport system permease family.</text>
</comment>